<feature type="signal peptide" evidence="1">
    <location>
        <begin position="1"/>
        <end position="20"/>
    </location>
</feature>
<dbReference type="KEGG" id="tpal:117643188"/>
<feature type="chain" id="PRO_5027977622" evidence="1">
    <location>
        <begin position="21"/>
        <end position="143"/>
    </location>
</feature>
<reference evidence="3" key="1">
    <citation type="submission" date="2025-08" db="UniProtKB">
        <authorList>
            <consortium name="RefSeq"/>
        </authorList>
    </citation>
    <scope>IDENTIFICATION</scope>
    <source>
        <tissue evidence="3">Total insect</tissue>
    </source>
</reference>
<evidence type="ECO:0000313" key="3">
    <source>
        <dbReference type="RefSeq" id="XP_034237830.1"/>
    </source>
</evidence>
<keyword evidence="1" id="KW-0732">Signal</keyword>
<organism evidence="3">
    <name type="scientific">Thrips palmi</name>
    <name type="common">Melon thrips</name>
    <dbReference type="NCBI Taxonomy" id="161013"/>
    <lineage>
        <taxon>Eukaryota</taxon>
        <taxon>Metazoa</taxon>
        <taxon>Ecdysozoa</taxon>
        <taxon>Arthropoda</taxon>
        <taxon>Hexapoda</taxon>
        <taxon>Insecta</taxon>
        <taxon>Pterygota</taxon>
        <taxon>Neoptera</taxon>
        <taxon>Paraneoptera</taxon>
        <taxon>Thysanoptera</taxon>
        <taxon>Terebrantia</taxon>
        <taxon>Thripoidea</taxon>
        <taxon>Thripidae</taxon>
        <taxon>Thrips</taxon>
    </lineage>
</organism>
<evidence type="ECO:0000313" key="2">
    <source>
        <dbReference type="Proteomes" id="UP000515158"/>
    </source>
</evidence>
<dbReference type="GeneID" id="117643188"/>
<keyword evidence="2" id="KW-1185">Reference proteome</keyword>
<proteinExistence type="predicted"/>
<dbReference type="AlphaFoldDB" id="A0A6P8YL94"/>
<name>A0A6P8YL94_THRPL</name>
<dbReference type="InParanoid" id="A0A6P8YL94"/>
<dbReference type="RefSeq" id="XP_034237830.1">
    <property type="nucleotide sequence ID" value="XM_034381939.1"/>
</dbReference>
<protein>
    <submittedName>
        <fullName evidence="3">Uncharacterized protein LOC117643188</fullName>
    </submittedName>
</protein>
<accession>A0A6P8YL94</accession>
<evidence type="ECO:0000256" key="1">
    <source>
        <dbReference type="SAM" id="SignalP"/>
    </source>
</evidence>
<sequence>MRHPLKAVVFIASLVASATASAPLATQGALVLATRARGDARELCGDLLDNDVELDMDLEELDAAERWLLPYHETEADLEDADEYGAFHHGWGHSHWLPPGGPGQHGQHGNHTSARREVPVPREIYSCCCNAPGPHGGVLNARP</sequence>
<gene>
    <name evidence="3" type="primary">LOC117643188</name>
</gene>
<dbReference type="Proteomes" id="UP000515158">
    <property type="component" value="Unplaced"/>
</dbReference>